<keyword evidence="2" id="KW-1185">Reference proteome</keyword>
<name>A0A1G8ICH2_9FLAO</name>
<dbReference type="PANTHER" id="PTHR37953">
    <property type="entry name" value="UPF0127 PROTEIN MJ1496"/>
    <property type="match status" value="1"/>
</dbReference>
<dbReference type="EMBL" id="FNCZ01000007">
    <property type="protein sequence ID" value="SDI16481.1"/>
    <property type="molecule type" value="Genomic_DNA"/>
</dbReference>
<sequence length="168" mass="19020">MRIQLFLKSIVIVSGLALLSSCKEEKKTITEDKVVVNFKKEGTLTLKKADSDSIIKTIDIEIADDEYTTQTGLMYRTKLEANQGMLFIFPNIEMRSFYMKNTKIPLDIIYIDEDKTIVSFKKNAKPMDETSLPSEAPAKYVLEIYGGLSDAWQLAVGDKISFKQTTDD</sequence>
<dbReference type="Proteomes" id="UP000199492">
    <property type="component" value="Unassembled WGS sequence"/>
</dbReference>
<dbReference type="PROSITE" id="PS51257">
    <property type="entry name" value="PROKAR_LIPOPROTEIN"/>
    <property type="match status" value="1"/>
</dbReference>
<protein>
    <recommendedName>
        <fullName evidence="3">DUF192 domain-containing protein</fullName>
    </recommendedName>
</protein>
<dbReference type="Pfam" id="PF02643">
    <property type="entry name" value="DUF192"/>
    <property type="match status" value="1"/>
</dbReference>
<evidence type="ECO:0000313" key="2">
    <source>
        <dbReference type="Proteomes" id="UP000199492"/>
    </source>
</evidence>
<dbReference type="InterPro" id="IPR003795">
    <property type="entry name" value="DUF192"/>
</dbReference>
<organism evidence="1 2">
    <name type="scientific">Winogradskyella thalassocola</name>
    <dbReference type="NCBI Taxonomy" id="262004"/>
    <lineage>
        <taxon>Bacteria</taxon>
        <taxon>Pseudomonadati</taxon>
        <taxon>Bacteroidota</taxon>
        <taxon>Flavobacteriia</taxon>
        <taxon>Flavobacteriales</taxon>
        <taxon>Flavobacteriaceae</taxon>
        <taxon>Winogradskyella</taxon>
    </lineage>
</organism>
<dbReference type="Gene3D" id="2.60.120.1140">
    <property type="entry name" value="Protein of unknown function DUF192"/>
    <property type="match status" value="1"/>
</dbReference>
<evidence type="ECO:0008006" key="3">
    <source>
        <dbReference type="Google" id="ProtNLM"/>
    </source>
</evidence>
<dbReference type="RefSeq" id="WP_092469656.1">
    <property type="nucleotide sequence ID" value="NZ_FNCZ01000007.1"/>
</dbReference>
<dbReference type="OrthoDB" id="5526466at2"/>
<dbReference type="InterPro" id="IPR038695">
    <property type="entry name" value="Saro_0823-like_sf"/>
</dbReference>
<proteinExistence type="predicted"/>
<dbReference type="STRING" id="262004.SAMN04489796_107203"/>
<accession>A0A1G8ICH2</accession>
<dbReference type="AlphaFoldDB" id="A0A1G8ICH2"/>
<evidence type="ECO:0000313" key="1">
    <source>
        <dbReference type="EMBL" id="SDI16481.1"/>
    </source>
</evidence>
<reference evidence="2" key="1">
    <citation type="submission" date="2016-10" db="EMBL/GenBank/DDBJ databases">
        <authorList>
            <person name="Varghese N."/>
            <person name="Submissions S."/>
        </authorList>
    </citation>
    <scope>NUCLEOTIDE SEQUENCE [LARGE SCALE GENOMIC DNA]</scope>
    <source>
        <strain evidence="2">DSM 15363</strain>
    </source>
</reference>
<dbReference type="PANTHER" id="PTHR37953:SF1">
    <property type="entry name" value="UPF0127 PROTEIN MJ1496"/>
    <property type="match status" value="1"/>
</dbReference>
<gene>
    <name evidence="1" type="ORF">SAMN04489796_107203</name>
</gene>